<accession>A0A346RI91</accession>
<keyword evidence="2" id="KW-0496">Mitochondrion</keyword>
<feature type="transmembrane region" description="Helical" evidence="1">
    <location>
        <begin position="12"/>
        <end position="37"/>
    </location>
</feature>
<feature type="transmembrane region" description="Helical" evidence="1">
    <location>
        <begin position="77"/>
        <end position="95"/>
    </location>
</feature>
<dbReference type="EMBL" id="MG193439">
    <property type="protein sequence ID" value="AXS65788.1"/>
    <property type="molecule type" value="Genomic_DNA"/>
</dbReference>
<evidence type="ECO:0000256" key="1">
    <source>
        <dbReference type="SAM" id="Phobius"/>
    </source>
</evidence>
<keyword evidence="1" id="KW-0812">Transmembrane</keyword>
<dbReference type="AlphaFoldDB" id="A0A346RI91"/>
<feature type="transmembrane region" description="Helical" evidence="1">
    <location>
        <begin position="43"/>
        <end position="65"/>
    </location>
</feature>
<reference evidence="2" key="1">
    <citation type="journal article" date="2018" name="J. ISSAAS">
        <title>The contribution of mitochondrial metagenomics to large-scale data mining and phylogenetic analysis of Coleoptera.</title>
        <authorList>
            <person name="Miller K."/>
            <person name="Linard B."/>
            <person name="Motyka M."/>
            <person name="Bocek M."/>
            <person name="Vogler A.P."/>
        </authorList>
    </citation>
    <scope>NUCLEOTIDE SEQUENCE</scope>
</reference>
<name>A0A346RI91_9CUCU</name>
<geneLocation type="mitochondrion" evidence="2"/>
<proteinExistence type="predicted"/>
<evidence type="ECO:0000313" key="2">
    <source>
        <dbReference type="EMBL" id="AXS65788.1"/>
    </source>
</evidence>
<keyword evidence="1" id="KW-0472">Membrane</keyword>
<keyword evidence="1" id="KW-1133">Transmembrane helix</keyword>
<protein>
    <submittedName>
        <fullName evidence="2">NADH dehydrogenase subunit 6</fullName>
    </submittedName>
</protein>
<sequence>MIFSIILVSTMFMLFNHPLMMMIILFFQSINIALFLGKMKNFWFSYILLLVMIGGLLILFLYMTSFVYNEKIIFSKLNYFIIFMIFFTLIINYKTFVYSNNTIIYSINKYFNYSFIPMFILLMFYLFIVMSAVIKITNNSRGPLRQQF</sequence>
<feature type="transmembrane region" description="Helical" evidence="1">
    <location>
        <begin position="115"/>
        <end position="136"/>
    </location>
</feature>
<organism evidence="2">
    <name type="scientific">Cucujoidea sp. 22 KM-2017</name>
    <dbReference type="NCBI Taxonomy" id="2219359"/>
    <lineage>
        <taxon>Eukaryota</taxon>
        <taxon>Metazoa</taxon>
        <taxon>Ecdysozoa</taxon>
        <taxon>Arthropoda</taxon>
        <taxon>Hexapoda</taxon>
        <taxon>Insecta</taxon>
        <taxon>Pterygota</taxon>
        <taxon>Neoptera</taxon>
        <taxon>Endopterygota</taxon>
        <taxon>Coleoptera</taxon>
        <taxon>Polyphaga</taxon>
        <taxon>Cucujiformia</taxon>
    </lineage>
</organism>
<gene>
    <name evidence="2" type="primary">nad6</name>
</gene>